<evidence type="ECO:0000256" key="2">
    <source>
        <dbReference type="SAM" id="MobiDB-lite"/>
    </source>
</evidence>
<dbReference type="InterPro" id="IPR027417">
    <property type="entry name" value="P-loop_NTPase"/>
</dbReference>
<evidence type="ECO:0000313" key="5">
    <source>
        <dbReference type="Proteomes" id="UP000825935"/>
    </source>
</evidence>
<dbReference type="Proteomes" id="UP000825935">
    <property type="component" value="Chromosome 16"/>
</dbReference>
<dbReference type="Gene3D" id="3.40.50.10140">
    <property type="entry name" value="Toll/interleukin-1 receptor homology (TIR) domain"/>
    <property type="match status" value="1"/>
</dbReference>
<proteinExistence type="predicted"/>
<feature type="compositionally biased region" description="Low complexity" evidence="2">
    <location>
        <begin position="98"/>
        <end position="107"/>
    </location>
</feature>
<dbReference type="AlphaFoldDB" id="A0A8T2SZY3"/>
<sequence length="1176" mass="131447">MDCEHQIIVTKPASSPPPSPSSASSSPTAFQVSSSKVSVEAAVSPAVLSFTASPSSSAFSPSPLVNPSLSSRTVRFANDYVQTVTSSRIATPLSSHRSSPFYASPTASTPPPLSSPPTPRSPLHHVSPTSSAFVSASGSPFISPPVPCSSGSTPAALKSPPTELEEEITPCDIESQPDVYDVRKQSSSHDPSREGLQLTSSVGSTKSSVQLATEKANQGNSEDSEKQSTLIVSSAGSSAPVRTSRNLLPIAGASASPSSSGRPRSCDVYIGLHGQSSYLSRFSKWLRAELELQGIACFAADRARFSDVRSHDIAQRIIRSCTFGVVIITKKTFRNLYSIEELRVFLERKNLVPVFFDLAPSDCLARDIVERRGRTWERDGGELWRVFGGEEREWIETLDGLARVEEWKLEAYNGKWRNCILKAVTLLGTRLGRKSVAERERVRKERVEGEEFPFPRNPNFVGRERELKALEAMLFVSTEETEAERDAEIEGMREQSRSYTRSVDRLPKSSRYLGSLRHSSRDGFVYRRKSDADRWPSQFDDEAPEGFSVRRKSDADRWRGTHGYGEDPFLSELVTEVSLSGTRKQKERESLHSWDASTAEVELSRGPSLQRSRSNRRSSRHFQRTARHHQARALREVQSADMDPLVLEGGIACVTGASGIGKTEMVLEYAHRFSQWYRMVLWVGGEARYLRQNYLNLSLFLGLDVGTESQIGPEQGRIRTFDEQEMEAFQRVKRELQRDVPYLLVIDNLESERDWWDGREISELIPRTGATHVIFTTRLPKVMKLDSLDLSYLSGMEALSLMKGKREFASQELDALKNIEEKLGRLPYGLAVIGTLLAELPILPSELLEKMEKSLIREWTWGAREEATLKHNPYLVKLLGVCFSFLDQTEGPKDLCRRMALVGGWFAPFPIPVSLLAIAASKYPARAGSLKAFRSIHRAFLCCCGSTHAKRWEAEAGVLLLKYGIARACTRQGWVCFHEIVQLYSRKRGGVLAAKAMVQGIRRRGTISIHSEHLWAACFLVLGFGNDPVAVELKVVEMLSFIRRVVLQLAVSSFTSFSRCYAALELLRLCTNALEDLEKSFVSQVQDWWDRSFCWKKSKHTGQEVDEYAWQDVTLLKALLLETRAKLMLKGGQFDAGEEICRTSISIRTVMLGKDHPDTVSAQETLAKLVRYRTNA</sequence>
<dbReference type="InterPro" id="IPR003593">
    <property type="entry name" value="AAA+_ATPase"/>
</dbReference>
<dbReference type="OrthoDB" id="626167at2759"/>
<feature type="region of interest" description="Disordered" evidence="2">
    <location>
        <begin position="87"/>
        <end position="237"/>
    </location>
</feature>
<dbReference type="InterPro" id="IPR000157">
    <property type="entry name" value="TIR_dom"/>
</dbReference>
<reference evidence="4" key="1">
    <citation type="submission" date="2021-08" db="EMBL/GenBank/DDBJ databases">
        <title>WGS assembly of Ceratopteris richardii.</title>
        <authorList>
            <person name="Marchant D.B."/>
            <person name="Chen G."/>
            <person name="Jenkins J."/>
            <person name="Shu S."/>
            <person name="Leebens-Mack J."/>
            <person name="Grimwood J."/>
            <person name="Schmutz J."/>
            <person name="Soltis P."/>
            <person name="Soltis D."/>
            <person name="Chen Z.-H."/>
        </authorList>
    </citation>
    <scope>NUCLEOTIDE SEQUENCE</scope>
    <source>
        <strain evidence="4">Whitten #5841</strain>
        <tissue evidence="4">Leaf</tissue>
    </source>
</reference>
<gene>
    <name evidence="4" type="ORF">KP509_16G074100</name>
</gene>
<keyword evidence="5" id="KW-1185">Reference proteome</keyword>
<feature type="compositionally biased region" description="Polar residues" evidence="2">
    <location>
        <begin position="127"/>
        <end position="140"/>
    </location>
</feature>
<dbReference type="OMA" id="VRVENCT"/>
<protein>
    <recommendedName>
        <fullName evidence="3">TIR domain-containing protein</fullName>
    </recommendedName>
</protein>
<dbReference type="PANTHER" id="PTHR32472:SF11">
    <property type="entry name" value="DISEASE RESISTANCE PROTEIN (TIR-NBS CLASS)"/>
    <property type="match status" value="1"/>
</dbReference>
<dbReference type="InterPro" id="IPR058874">
    <property type="entry name" value="WHD_plant"/>
</dbReference>
<feature type="region of interest" description="Disordered" evidence="2">
    <location>
        <begin position="1"/>
        <end position="31"/>
    </location>
</feature>
<feature type="region of interest" description="Disordered" evidence="2">
    <location>
        <begin position="52"/>
        <end position="71"/>
    </location>
</feature>
<dbReference type="InterPro" id="IPR035897">
    <property type="entry name" value="Toll_tir_struct_dom_sf"/>
</dbReference>
<dbReference type="GO" id="GO:0000725">
    <property type="term" value="P:recombinational repair"/>
    <property type="evidence" value="ECO:0007669"/>
    <property type="project" value="TreeGrafter"/>
</dbReference>
<dbReference type="GO" id="GO:0007165">
    <property type="term" value="P:signal transduction"/>
    <property type="evidence" value="ECO:0007669"/>
    <property type="project" value="InterPro"/>
</dbReference>
<keyword evidence="1" id="KW-0934">Plastid</keyword>
<evidence type="ECO:0000259" key="3">
    <source>
        <dbReference type="PROSITE" id="PS50104"/>
    </source>
</evidence>
<dbReference type="Gene3D" id="3.40.50.300">
    <property type="entry name" value="P-loop containing nucleotide triphosphate hydrolases"/>
    <property type="match status" value="1"/>
</dbReference>
<dbReference type="SMART" id="SM00382">
    <property type="entry name" value="AAA"/>
    <property type="match status" value="1"/>
</dbReference>
<dbReference type="PANTHER" id="PTHR32472">
    <property type="entry name" value="DNA REPAIR PROTEIN RADA"/>
    <property type="match status" value="1"/>
</dbReference>
<evidence type="ECO:0000256" key="1">
    <source>
        <dbReference type="ARBA" id="ARBA00022528"/>
    </source>
</evidence>
<evidence type="ECO:0000313" key="4">
    <source>
        <dbReference type="EMBL" id="KAH7388397.1"/>
    </source>
</evidence>
<comment type="caution">
    <text evidence="4">The sequence shown here is derived from an EMBL/GenBank/DDBJ whole genome shotgun (WGS) entry which is preliminary data.</text>
</comment>
<feature type="domain" description="TIR" evidence="3">
    <location>
        <begin position="264"/>
        <end position="383"/>
    </location>
</feature>
<feature type="region of interest" description="Disordered" evidence="2">
    <location>
        <begin position="581"/>
        <end position="628"/>
    </location>
</feature>
<dbReference type="Pfam" id="PF25895">
    <property type="entry name" value="WHD_plant_disease"/>
    <property type="match status" value="1"/>
</dbReference>
<feature type="compositionally biased region" description="Low complexity" evidence="2">
    <location>
        <begin position="21"/>
        <end position="31"/>
    </location>
</feature>
<feature type="compositionally biased region" description="Polar residues" evidence="2">
    <location>
        <begin position="87"/>
        <end position="97"/>
    </location>
</feature>
<dbReference type="SUPFAM" id="SSF52200">
    <property type="entry name" value="Toll/Interleukin receptor TIR domain"/>
    <property type="match status" value="1"/>
</dbReference>
<accession>A0A8T2SZY3</accession>
<feature type="compositionally biased region" description="Pro residues" evidence="2">
    <location>
        <begin position="108"/>
        <end position="120"/>
    </location>
</feature>
<organism evidence="4 5">
    <name type="scientific">Ceratopteris richardii</name>
    <name type="common">Triangle waterfern</name>
    <dbReference type="NCBI Taxonomy" id="49495"/>
    <lineage>
        <taxon>Eukaryota</taxon>
        <taxon>Viridiplantae</taxon>
        <taxon>Streptophyta</taxon>
        <taxon>Embryophyta</taxon>
        <taxon>Tracheophyta</taxon>
        <taxon>Polypodiopsida</taxon>
        <taxon>Polypodiidae</taxon>
        <taxon>Polypodiales</taxon>
        <taxon>Pteridineae</taxon>
        <taxon>Pteridaceae</taxon>
        <taxon>Parkerioideae</taxon>
        <taxon>Ceratopteris</taxon>
    </lineage>
</organism>
<keyword evidence="1" id="KW-0150">Chloroplast</keyword>
<feature type="compositionally biased region" description="Polar residues" evidence="2">
    <location>
        <begin position="197"/>
        <end position="237"/>
    </location>
</feature>
<feature type="compositionally biased region" description="Basic residues" evidence="2">
    <location>
        <begin position="613"/>
        <end position="628"/>
    </location>
</feature>
<name>A0A8T2SZY3_CERRI</name>
<dbReference type="EMBL" id="CM035421">
    <property type="protein sequence ID" value="KAH7388397.1"/>
    <property type="molecule type" value="Genomic_DNA"/>
</dbReference>
<dbReference type="SUPFAM" id="SSF52540">
    <property type="entry name" value="P-loop containing nucleoside triphosphate hydrolases"/>
    <property type="match status" value="1"/>
</dbReference>
<dbReference type="PROSITE" id="PS50104">
    <property type="entry name" value="TIR"/>
    <property type="match status" value="1"/>
</dbReference>